<evidence type="ECO:0000313" key="1">
    <source>
        <dbReference type="EMBL" id="KAI3812671.1"/>
    </source>
</evidence>
<name>A0ACB9IYY7_9ASTR</name>
<organism evidence="1 2">
    <name type="scientific">Smallanthus sonchifolius</name>
    <dbReference type="NCBI Taxonomy" id="185202"/>
    <lineage>
        <taxon>Eukaryota</taxon>
        <taxon>Viridiplantae</taxon>
        <taxon>Streptophyta</taxon>
        <taxon>Embryophyta</taxon>
        <taxon>Tracheophyta</taxon>
        <taxon>Spermatophyta</taxon>
        <taxon>Magnoliopsida</taxon>
        <taxon>eudicotyledons</taxon>
        <taxon>Gunneridae</taxon>
        <taxon>Pentapetalae</taxon>
        <taxon>asterids</taxon>
        <taxon>campanulids</taxon>
        <taxon>Asterales</taxon>
        <taxon>Asteraceae</taxon>
        <taxon>Asteroideae</taxon>
        <taxon>Heliantheae alliance</taxon>
        <taxon>Millerieae</taxon>
        <taxon>Smallanthus</taxon>
    </lineage>
</organism>
<dbReference type="EMBL" id="CM042023">
    <property type="protein sequence ID" value="KAI3812671.1"/>
    <property type="molecule type" value="Genomic_DNA"/>
</dbReference>
<sequence>MSKTSGDGDAQSIKQRVGIDVDGVGSSSSGGNINKNESGCKNTEWQKVEKGSGRQNWKRIGYLEAKKIYDILLKSTPESRNLIGCFSSAAGVWEAYLGEAENLWF</sequence>
<keyword evidence="2" id="KW-1185">Reference proteome</keyword>
<accession>A0ACB9IYY7</accession>
<protein>
    <submittedName>
        <fullName evidence="1">Uncharacterized protein</fullName>
    </submittedName>
</protein>
<comment type="caution">
    <text evidence="1">The sequence shown here is derived from an EMBL/GenBank/DDBJ whole genome shotgun (WGS) entry which is preliminary data.</text>
</comment>
<proteinExistence type="predicted"/>
<dbReference type="Proteomes" id="UP001056120">
    <property type="component" value="Linkage Group LG06"/>
</dbReference>
<reference evidence="2" key="1">
    <citation type="journal article" date="2022" name="Mol. Ecol. Resour.">
        <title>The genomes of chicory, endive, great burdock and yacon provide insights into Asteraceae palaeo-polyploidization history and plant inulin production.</title>
        <authorList>
            <person name="Fan W."/>
            <person name="Wang S."/>
            <person name="Wang H."/>
            <person name="Wang A."/>
            <person name="Jiang F."/>
            <person name="Liu H."/>
            <person name="Zhao H."/>
            <person name="Xu D."/>
            <person name="Zhang Y."/>
        </authorList>
    </citation>
    <scope>NUCLEOTIDE SEQUENCE [LARGE SCALE GENOMIC DNA]</scope>
    <source>
        <strain evidence="2">cv. Yunnan</strain>
    </source>
</reference>
<reference evidence="1 2" key="2">
    <citation type="journal article" date="2022" name="Mol. Ecol. Resour.">
        <title>The genomes of chicory, endive, great burdock and yacon provide insights into Asteraceae paleo-polyploidization history and plant inulin production.</title>
        <authorList>
            <person name="Fan W."/>
            <person name="Wang S."/>
            <person name="Wang H."/>
            <person name="Wang A."/>
            <person name="Jiang F."/>
            <person name="Liu H."/>
            <person name="Zhao H."/>
            <person name="Xu D."/>
            <person name="Zhang Y."/>
        </authorList>
    </citation>
    <scope>NUCLEOTIDE SEQUENCE [LARGE SCALE GENOMIC DNA]</scope>
    <source>
        <strain evidence="2">cv. Yunnan</strain>
        <tissue evidence="1">Leaves</tissue>
    </source>
</reference>
<gene>
    <name evidence="1" type="ORF">L1987_17383</name>
</gene>
<evidence type="ECO:0000313" key="2">
    <source>
        <dbReference type="Proteomes" id="UP001056120"/>
    </source>
</evidence>